<evidence type="ECO:0000313" key="6">
    <source>
        <dbReference type="EMBL" id="GHE15556.1"/>
    </source>
</evidence>
<dbReference type="SMART" id="SM00346">
    <property type="entry name" value="HTH_ICLR"/>
    <property type="match status" value="1"/>
</dbReference>
<organism evidence="6 7">
    <name type="scientific">Nocardioides flavus</name>
    <name type="common">ex Wang et al. 2016</name>
    <dbReference type="NCBI Taxonomy" id="2058780"/>
    <lineage>
        <taxon>Bacteria</taxon>
        <taxon>Bacillati</taxon>
        <taxon>Actinomycetota</taxon>
        <taxon>Actinomycetes</taxon>
        <taxon>Propionibacteriales</taxon>
        <taxon>Nocardioidaceae</taxon>
        <taxon>Nocardioides</taxon>
    </lineage>
</organism>
<keyword evidence="2" id="KW-0238">DNA-binding</keyword>
<dbReference type="InterPro" id="IPR036388">
    <property type="entry name" value="WH-like_DNA-bd_sf"/>
</dbReference>
<dbReference type="InterPro" id="IPR005471">
    <property type="entry name" value="Tscrpt_reg_IclR_N"/>
</dbReference>
<comment type="caution">
    <text evidence="6">The sequence shown here is derived from an EMBL/GenBank/DDBJ whole genome shotgun (WGS) entry which is preliminary data.</text>
</comment>
<dbReference type="Pfam" id="PF09339">
    <property type="entry name" value="HTH_IclR"/>
    <property type="match status" value="1"/>
</dbReference>
<keyword evidence="3" id="KW-0804">Transcription</keyword>
<evidence type="ECO:0000256" key="2">
    <source>
        <dbReference type="ARBA" id="ARBA00023125"/>
    </source>
</evidence>
<dbReference type="Proteomes" id="UP000597341">
    <property type="component" value="Unassembled WGS sequence"/>
</dbReference>
<reference evidence="7" key="1">
    <citation type="journal article" date="2019" name="Int. J. Syst. Evol. Microbiol.">
        <title>The Global Catalogue of Microorganisms (GCM) 10K type strain sequencing project: providing services to taxonomists for standard genome sequencing and annotation.</title>
        <authorList>
            <consortium name="The Broad Institute Genomics Platform"/>
            <consortium name="The Broad Institute Genome Sequencing Center for Infectious Disease"/>
            <person name="Wu L."/>
            <person name="Ma J."/>
        </authorList>
    </citation>
    <scope>NUCLEOTIDE SEQUENCE [LARGE SCALE GENOMIC DNA]</scope>
    <source>
        <strain evidence="7">CGMCC 1.12791</strain>
    </source>
</reference>
<dbReference type="PROSITE" id="PS51078">
    <property type="entry name" value="ICLR_ED"/>
    <property type="match status" value="1"/>
</dbReference>
<dbReference type="PROSITE" id="PS51077">
    <property type="entry name" value="HTH_ICLR"/>
    <property type="match status" value="1"/>
</dbReference>
<gene>
    <name evidence="6" type="ORF">GCM10011376_04300</name>
</gene>
<evidence type="ECO:0000256" key="1">
    <source>
        <dbReference type="ARBA" id="ARBA00023015"/>
    </source>
</evidence>
<dbReference type="Gene3D" id="3.30.450.40">
    <property type="match status" value="1"/>
</dbReference>
<sequence>MVSRIVGLLAVMWELWHTPQRPSRVFPASGTLTYVEEGNGTVNGRSSVQSIDRAVAILRCFDAHHADLGISEIARATGLSTSTAHRLLGSMTANRLLSQGPDKRYRPGPLLVQLGRSGAVPSSLREAARPYMVALRDEVDETVGLHELLPTYERAVVDQVESRQELRRHYTDVGVPIALTHGAPGKAILSTLPWARQQAALARGIEPVTERTVTDPTALAAELEEARRRGWAGSDAERTPGIRAVAAPVFDHTGAAVGALGLSVPTVRMDDARADELGTRAAEVAWEVSETLGATRELVDQRLALARDPARTG</sequence>
<dbReference type="PANTHER" id="PTHR30136:SF24">
    <property type="entry name" value="HTH-TYPE TRANSCRIPTIONAL REPRESSOR ALLR"/>
    <property type="match status" value="1"/>
</dbReference>
<evidence type="ECO:0000256" key="3">
    <source>
        <dbReference type="ARBA" id="ARBA00023163"/>
    </source>
</evidence>
<dbReference type="InterPro" id="IPR014757">
    <property type="entry name" value="Tscrpt_reg_IclR_C"/>
</dbReference>
<dbReference type="EMBL" id="BNAD01000001">
    <property type="protein sequence ID" value="GHE15556.1"/>
    <property type="molecule type" value="Genomic_DNA"/>
</dbReference>
<dbReference type="InterPro" id="IPR029016">
    <property type="entry name" value="GAF-like_dom_sf"/>
</dbReference>
<proteinExistence type="predicted"/>
<dbReference type="PANTHER" id="PTHR30136">
    <property type="entry name" value="HELIX-TURN-HELIX TRANSCRIPTIONAL REGULATOR, ICLR FAMILY"/>
    <property type="match status" value="1"/>
</dbReference>
<name>A0ABQ3HFK6_9ACTN</name>
<evidence type="ECO:0000313" key="7">
    <source>
        <dbReference type="Proteomes" id="UP000597341"/>
    </source>
</evidence>
<dbReference type="Pfam" id="PF01614">
    <property type="entry name" value="IclR_C"/>
    <property type="match status" value="1"/>
</dbReference>
<feature type="domain" description="IclR-ED" evidence="5">
    <location>
        <begin position="110"/>
        <end position="294"/>
    </location>
</feature>
<keyword evidence="7" id="KW-1185">Reference proteome</keyword>
<dbReference type="InterPro" id="IPR036390">
    <property type="entry name" value="WH_DNA-bd_sf"/>
</dbReference>
<dbReference type="Gene3D" id="1.10.10.10">
    <property type="entry name" value="Winged helix-like DNA-binding domain superfamily/Winged helix DNA-binding domain"/>
    <property type="match status" value="1"/>
</dbReference>
<accession>A0ABQ3HFK6</accession>
<keyword evidence="1" id="KW-0805">Transcription regulation</keyword>
<feature type="domain" description="HTH iclR-type" evidence="4">
    <location>
        <begin position="48"/>
        <end position="109"/>
    </location>
</feature>
<evidence type="ECO:0000259" key="4">
    <source>
        <dbReference type="PROSITE" id="PS51077"/>
    </source>
</evidence>
<dbReference type="SUPFAM" id="SSF55781">
    <property type="entry name" value="GAF domain-like"/>
    <property type="match status" value="1"/>
</dbReference>
<protein>
    <submittedName>
        <fullName evidence="6">IclR family transcriptional regulator</fullName>
    </submittedName>
</protein>
<dbReference type="SUPFAM" id="SSF46785">
    <property type="entry name" value="Winged helix' DNA-binding domain"/>
    <property type="match status" value="1"/>
</dbReference>
<evidence type="ECO:0000259" key="5">
    <source>
        <dbReference type="PROSITE" id="PS51078"/>
    </source>
</evidence>
<dbReference type="InterPro" id="IPR050707">
    <property type="entry name" value="HTH_MetabolicPath_Reg"/>
</dbReference>